<dbReference type="Proteomes" id="UP000029452">
    <property type="component" value="Unassembled WGS sequence"/>
</dbReference>
<comment type="caution">
    <text evidence="1">The sequence shown here is derived from an EMBL/GenBank/DDBJ whole genome shotgun (WGS) entry which is preliminary data.</text>
</comment>
<name>A0A094WEG0_9BACT</name>
<dbReference type="PROSITE" id="PS51257">
    <property type="entry name" value="PROKAR_LIPOPROTEIN"/>
    <property type="match status" value="1"/>
</dbReference>
<gene>
    <name evidence="1" type="ORF">LptCag_2359</name>
</gene>
<dbReference type="PATRIC" id="fig|178606.4.peg.138"/>
<sequence length="86" mass="9285">MSFRQISPAMLVSGGCSSSGISLRSILILSVFRFRGAIIADQPGEDRNGFLPGKGRGRAGRVLSGLSLDRSGTRKKKSQFRMAMRP</sequence>
<dbReference type="AlphaFoldDB" id="A0A094WEG0"/>
<reference evidence="1 2" key="1">
    <citation type="submission" date="2014-06" db="EMBL/GenBank/DDBJ databases">
        <title>Draft genome sequence of iron oxidizing acidophile Leptospirillum ferriphilum DSM14647.</title>
        <authorList>
            <person name="Cardenas J.P."/>
            <person name="Lazcano M."/>
            <person name="Ossandon F.J."/>
            <person name="Corbett M."/>
            <person name="Holmes D.S."/>
            <person name="Watkin E."/>
        </authorList>
    </citation>
    <scope>NUCLEOTIDE SEQUENCE [LARGE SCALE GENOMIC DNA]</scope>
    <source>
        <strain evidence="1 2">DSM 14647</strain>
    </source>
</reference>
<evidence type="ECO:0000313" key="2">
    <source>
        <dbReference type="Proteomes" id="UP000029452"/>
    </source>
</evidence>
<protein>
    <submittedName>
        <fullName evidence="1">Uncharacterized protein</fullName>
    </submittedName>
</protein>
<proteinExistence type="predicted"/>
<organism evidence="1 2">
    <name type="scientific">Leptospirillum ferriphilum</name>
    <dbReference type="NCBI Taxonomy" id="178606"/>
    <lineage>
        <taxon>Bacteria</taxon>
        <taxon>Pseudomonadati</taxon>
        <taxon>Nitrospirota</taxon>
        <taxon>Nitrospiria</taxon>
        <taxon>Nitrospirales</taxon>
        <taxon>Nitrospiraceae</taxon>
        <taxon>Leptospirillum</taxon>
    </lineage>
</organism>
<evidence type="ECO:0000313" key="1">
    <source>
        <dbReference type="EMBL" id="KGA94925.1"/>
    </source>
</evidence>
<dbReference type="EMBL" id="JPGK01000001">
    <property type="protein sequence ID" value="KGA94925.1"/>
    <property type="molecule type" value="Genomic_DNA"/>
</dbReference>
<accession>A0A094WEG0</accession>